<keyword evidence="2" id="KW-1185">Reference proteome</keyword>
<gene>
    <name evidence="1" type="ORF">BDR25DRAFT_359824</name>
</gene>
<reference evidence="1" key="1">
    <citation type="journal article" date="2020" name="Stud. Mycol.">
        <title>101 Dothideomycetes genomes: a test case for predicting lifestyles and emergence of pathogens.</title>
        <authorList>
            <person name="Haridas S."/>
            <person name="Albert R."/>
            <person name="Binder M."/>
            <person name="Bloem J."/>
            <person name="Labutti K."/>
            <person name="Salamov A."/>
            <person name="Andreopoulos B."/>
            <person name="Baker S."/>
            <person name="Barry K."/>
            <person name="Bills G."/>
            <person name="Bluhm B."/>
            <person name="Cannon C."/>
            <person name="Castanera R."/>
            <person name="Culley D."/>
            <person name="Daum C."/>
            <person name="Ezra D."/>
            <person name="Gonzalez J."/>
            <person name="Henrissat B."/>
            <person name="Kuo A."/>
            <person name="Liang C."/>
            <person name="Lipzen A."/>
            <person name="Lutzoni F."/>
            <person name="Magnuson J."/>
            <person name="Mondo S."/>
            <person name="Nolan M."/>
            <person name="Ohm R."/>
            <person name="Pangilinan J."/>
            <person name="Park H.-J."/>
            <person name="Ramirez L."/>
            <person name="Alfaro M."/>
            <person name="Sun H."/>
            <person name="Tritt A."/>
            <person name="Yoshinaga Y."/>
            <person name="Zwiers L.-H."/>
            <person name="Turgeon B."/>
            <person name="Goodwin S."/>
            <person name="Spatafora J."/>
            <person name="Crous P."/>
            <person name="Grigoriev I."/>
        </authorList>
    </citation>
    <scope>NUCLEOTIDE SEQUENCE</scope>
    <source>
        <strain evidence="1">ATCC 200398</strain>
    </source>
</reference>
<dbReference type="Proteomes" id="UP000799755">
    <property type="component" value="Unassembled WGS sequence"/>
</dbReference>
<evidence type="ECO:0000313" key="2">
    <source>
        <dbReference type="Proteomes" id="UP000799755"/>
    </source>
</evidence>
<organism evidence="1 2">
    <name type="scientific">Lindgomyces ingoldianus</name>
    <dbReference type="NCBI Taxonomy" id="673940"/>
    <lineage>
        <taxon>Eukaryota</taxon>
        <taxon>Fungi</taxon>
        <taxon>Dikarya</taxon>
        <taxon>Ascomycota</taxon>
        <taxon>Pezizomycotina</taxon>
        <taxon>Dothideomycetes</taxon>
        <taxon>Pleosporomycetidae</taxon>
        <taxon>Pleosporales</taxon>
        <taxon>Lindgomycetaceae</taxon>
        <taxon>Lindgomyces</taxon>
    </lineage>
</organism>
<evidence type="ECO:0000313" key="1">
    <source>
        <dbReference type="EMBL" id="KAF2466034.1"/>
    </source>
</evidence>
<dbReference type="EMBL" id="MU003526">
    <property type="protein sequence ID" value="KAF2466034.1"/>
    <property type="molecule type" value="Genomic_DNA"/>
</dbReference>
<proteinExistence type="predicted"/>
<protein>
    <submittedName>
        <fullName evidence="1">Uncharacterized protein</fullName>
    </submittedName>
</protein>
<name>A0ACB6QG81_9PLEO</name>
<sequence length="624" mass="69313">MYCGMGYDKTPSSRLIRRPIKRQSYDVCRNPASANPSSKSTATIVYSSELKPSHLPERACHLAPTFANLLRQCTINFENISAGLGATQIIQVQAEGLSPLNNGPLEELSPPGQHLAHIATQSYKNVSPKRVPDTCVWFLEHPTFQQWKDSSGDHLLWLSADPGCGKSVLSRALIDEKLLGEESATICHFFFKDNDEQNNIATALPPPKHVVSAMKKCGHSLKNEFEDLWQIFLSAASDLTAGDVLCIVDALDECRQPDQNKLIGYLERLYSRSLGKPKSGSKLKFLLGFSRITRNPPTIRLAGEEESEKISREIEIIMKAKVREIAGEHYTKIRTYLWLHLTLDEVKHALGTTEKKLLKVIDILPRSVEEAYEKILARCTEKEGRKLLQIIFVAQRPLTLSEIDVALESRRDTATYADLDLENRAGCSLLYSTPTRLLNPSNGKGVSSSGNQRIDLQKAHEMLSGICITHLLFQEFQEDCVPRSSAVQAYTERYAFLDYSANHWIFHVQEGHISSPVWVSRTAKLCEIGDGFSSAWSKIYFTSKNISYLSSHQFLLNSGMDPNPKGGYFGNALQAAARLGHTGVAKMLLDSGADINTWGGAYTTALQAACTFGQTAVLDLLLYA</sequence>
<accession>A0ACB6QG81</accession>
<comment type="caution">
    <text evidence="1">The sequence shown here is derived from an EMBL/GenBank/DDBJ whole genome shotgun (WGS) entry which is preliminary data.</text>
</comment>